<organism evidence="2 3">
    <name type="scientific">Drosophila lebanonensis</name>
    <name type="common">Fruit fly</name>
    <name type="synonym">Scaptodrosophila lebanonensis</name>
    <dbReference type="NCBI Taxonomy" id="7225"/>
    <lineage>
        <taxon>Eukaryota</taxon>
        <taxon>Metazoa</taxon>
        <taxon>Ecdysozoa</taxon>
        <taxon>Arthropoda</taxon>
        <taxon>Hexapoda</taxon>
        <taxon>Insecta</taxon>
        <taxon>Pterygota</taxon>
        <taxon>Neoptera</taxon>
        <taxon>Endopterygota</taxon>
        <taxon>Diptera</taxon>
        <taxon>Brachycera</taxon>
        <taxon>Muscomorpha</taxon>
        <taxon>Ephydroidea</taxon>
        <taxon>Drosophilidae</taxon>
        <taxon>Scaptodrosophila</taxon>
    </lineage>
</organism>
<protein>
    <submittedName>
        <fullName evidence="3">Histone H3.v1</fullName>
    </submittedName>
</protein>
<evidence type="ECO:0000313" key="3">
    <source>
        <dbReference type="RefSeq" id="XP_030375543.1"/>
    </source>
</evidence>
<feature type="compositionally biased region" description="Acidic residues" evidence="1">
    <location>
        <begin position="33"/>
        <end position="66"/>
    </location>
</feature>
<evidence type="ECO:0000313" key="2">
    <source>
        <dbReference type="Proteomes" id="UP000504634"/>
    </source>
</evidence>
<name>A0A6J2TK75_DROLE</name>
<dbReference type="RefSeq" id="XP_030375543.1">
    <property type="nucleotide sequence ID" value="XM_030519683.1"/>
</dbReference>
<evidence type="ECO:0000256" key="1">
    <source>
        <dbReference type="SAM" id="MobiDB-lite"/>
    </source>
</evidence>
<dbReference type="GeneID" id="115624836"/>
<accession>A0A6J2TK75</accession>
<proteinExistence type="predicted"/>
<feature type="region of interest" description="Disordered" evidence="1">
    <location>
        <begin position="1"/>
        <end position="70"/>
    </location>
</feature>
<gene>
    <name evidence="3" type="primary">LOC115624836</name>
</gene>
<feature type="compositionally biased region" description="Acidic residues" evidence="1">
    <location>
        <begin position="1"/>
        <end position="25"/>
    </location>
</feature>
<dbReference type="AlphaFoldDB" id="A0A6J2TK75"/>
<reference evidence="3" key="1">
    <citation type="submission" date="2025-08" db="UniProtKB">
        <authorList>
            <consortium name="RefSeq"/>
        </authorList>
    </citation>
    <scope>IDENTIFICATION</scope>
    <source>
        <strain evidence="3">11010-0011.00</strain>
        <tissue evidence="3">Whole body</tissue>
    </source>
</reference>
<dbReference type="Proteomes" id="UP000504634">
    <property type="component" value="Unplaced"/>
</dbReference>
<sequence>MADPENQVDEGKGEEEEQEENEEGEAINGEEVGPSEEDQILEEEEDEQEEIEEDPFELLDDESQESDEQKRKYKEYLELVKEIDLQNSRILDLKVRASLLRHKNCPTSKDQREYQRLRVNQEQENVKLRNMINRAMQLQNYGSRRIYGDVMMATTDFEEDIFVAGALQKKPGGTILPGGGSCTEYDSDDSDDRFCMP</sequence>
<keyword evidence="2" id="KW-1185">Reference proteome</keyword>
<dbReference type="OrthoDB" id="7867639at2759"/>